<dbReference type="Proteomes" id="UP000032135">
    <property type="component" value="Segment"/>
</dbReference>
<dbReference type="EMBL" id="KP211958">
    <property type="protein sequence ID" value="AJK27479.1"/>
    <property type="molecule type" value="Genomic_DNA"/>
</dbReference>
<dbReference type="Gene3D" id="2.60.120.650">
    <property type="entry name" value="Cupin"/>
    <property type="match status" value="1"/>
</dbReference>
<name>A0A0C5AE43_9CAUD</name>
<reference evidence="2 3" key="1">
    <citation type="submission" date="2014-11" db="EMBL/GenBank/DDBJ databases">
        <authorList>
            <person name="Fedida A."/>
            <person name="Lindell D."/>
        </authorList>
    </citation>
    <scope>NUCLEOTIDE SEQUENCE [LARGE SCALE GENOMIC DNA]</scope>
</reference>
<dbReference type="RefSeq" id="YP_009188127.1">
    <property type="nucleotide sequence ID" value="NC_028663.1"/>
</dbReference>
<gene>
    <name evidence="2" type="ORF">PTIM40_52</name>
</gene>
<dbReference type="GeneID" id="26516597"/>
<evidence type="ECO:0000259" key="1">
    <source>
        <dbReference type="PROSITE" id="PS51184"/>
    </source>
</evidence>
<evidence type="ECO:0000313" key="2">
    <source>
        <dbReference type="EMBL" id="AJK27479.1"/>
    </source>
</evidence>
<proteinExistence type="predicted"/>
<feature type="domain" description="JmjC" evidence="1">
    <location>
        <begin position="90"/>
        <end position="236"/>
    </location>
</feature>
<dbReference type="SUPFAM" id="SSF51197">
    <property type="entry name" value="Clavaminate synthase-like"/>
    <property type="match status" value="1"/>
</dbReference>
<accession>A0A0C5AE43</accession>
<dbReference type="KEGG" id="vg:26516597"/>
<dbReference type="PROSITE" id="PS51184">
    <property type="entry name" value="JMJC"/>
    <property type="match status" value="1"/>
</dbReference>
<dbReference type="PANTHER" id="PTHR12461:SF105">
    <property type="entry name" value="HYPOXIA-INDUCIBLE FACTOR 1-ALPHA INHIBITOR"/>
    <property type="match status" value="1"/>
</dbReference>
<keyword evidence="3" id="KW-1185">Reference proteome</keyword>
<organism evidence="2 3">
    <name type="scientific">Cyanophage P-TIM40</name>
    <dbReference type="NCBI Taxonomy" id="1589733"/>
    <lineage>
        <taxon>Viruses</taxon>
        <taxon>Duplodnaviria</taxon>
        <taxon>Heunggongvirae</taxon>
        <taxon>Uroviricota</taxon>
        <taxon>Caudoviricetes</taxon>
        <taxon>Pantevenvirales</taxon>
        <taxon>Kyanoviridae</taxon>
        <taxon>Libanvirus</taxon>
        <taxon>Libanvirus ptim40</taxon>
    </lineage>
</organism>
<dbReference type="InterPro" id="IPR003347">
    <property type="entry name" value="JmjC_dom"/>
</dbReference>
<dbReference type="Pfam" id="PF08007">
    <property type="entry name" value="JmjC_2"/>
    <property type="match status" value="1"/>
</dbReference>
<protein>
    <recommendedName>
        <fullName evidence="1">JmjC domain-containing protein</fullName>
    </recommendedName>
</protein>
<sequence length="240" mass="28431">MTFLLPLKLMDRNWDYDVPYYYEQVIDQKECNDICSWKDVEYCLNMPQFFDINVVSKHAIQKIDPPKYPRSWAAYPWEEKADLFQLFKEGHTFIINNYSFRSEKVMGMLDQWSSIFSGDSQFQIYCGKGKSNSFYIHEDLPNNFIVQLKGETHWRVFNERRATFVAQADPGDAQVDYDNFTPAIDVVLKAGDALYIPPRCYHQAQPSEERISLSIPLHHYSLYHAHSITRPVDWKWYKLN</sequence>
<evidence type="ECO:0000313" key="3">
    <source>
        <dbReference type="Proteomes" id="UP000032135"/>
    </source>
</evidence>
<dbReference type="PANTHER" id="PTHR12461">
    <property type="entry name" value="HYPOXIA-INDUCIBLE FACTOR 1 ALPHA INHIBITOR-RELATED"/>
    <property type="match status" value="1"/>
</dbReference>
<dbReference type="OrthoDB" id="21665at10239"/>